<feature type="domain" description="DUF6383" evidence="2">
    <location>
        <begin position="764"/>
        <end position="838"/>
    </location>
</feature>
<evidence type="ECO:0000259" key="2">
    <source>
        <dbReference type="Pfam" id="PF19910"/>
    </source>
</evidence>
<sequence length="839" mass="90891">MNKKSTLLAAALMAVSSFTINAAEVTDLGSTDNFYYLKSEGGYLSLSGIKSDSVVVKPIDETSMTKAALDSALWQIMEKQTSLGVTTYSIRNKVTLQYLAFASAEKPVPNLVSVVDGVAHRWIFDEKDGLKAYYSGDKYLSFSITNTDLSILDSKSGEDFSVIAPTEKFVLKADQLGGGFTTFQLEFGATYEGDIFSGKDLIAKDVPGKAGYVALQSKEDRAYPNGVAKYFGIDTLKTTISGAKDVFGYRFSLDSTRTVQRPNAAWQQFKFTIDLKNDSLAMFVAATPLAAETPLDADTVQVVVASVDTKQVLTVSKIDESGKVLQGAVPYVALSKGTHADIPTGSGVYFLQSASKGANGGKYYVKKNSFMGGDSVPSVNLPRGQWYIKTENGKYSVVDRESDNAFILNQEIFEVAGMEDTYLFDGDSVTVTAVSVDLNDKYLGSLAYTEKELAEKGFTLHMIPGVPIGPAYLNTFTNDSILKVIDGSGASNQIVFKLVPNGTQVVAGAKQLGDEISVISYQLRTLFGTDKIAAQSDSLKLSATGEPLSFRFVFNETRQWCTMKVVGDSESRYVGMDLQNTGCLQLTKNPAYVTILSADAPEYATMEAGHKRFSTANNSLVMNPNTFLAELKIEGNEITKSGYTEDNFSLWVEKAENSPLGKQLYYISCEAIGTKAGDETRYYLAASDTLGGRAVFTSDESVKTMENSPTLFALKIVEGGTYYLENQSEFKKNDAKPYVGMVNGFAVMQPVPMAEFTIENAPAPVANEEIEAPNTIKVIGSTGEFQIRNARGKKITLSNILGQTIGSRLVSSDNESVQTSRGVVIVSVEGDKAYKVIVK</sequence>
<evidence type="ECO:0000313" key="3">
    <source>
        <dbReference type="EMBL" id="MBB4620956.1"/>
    </source>
</evidence>
<feature type="chain" id="PRO_5046894337" description="DUF6383 domain-containing protein" evidence="1">
    <location>
        <begin position="23"/>
        <end position="839"/>
    </location>
</feature>
<dbReference type="EMBL" id="JACHOC010000001">
    <property type="protein sequence ID" value="MBB4620956.1"/>
    <property type="molecule type" value="Genomic_DNA"/>
</dbReference>
<keyword evidence="1" id="KW-0732">Signal</keyword>
<evidence type="ECO:0000313" key="4">
    <source>
        <dbReference type="Proteomes" id="UP000533637"/>
    </source>
</evidence>
<gene>
    <name evidence="3" type="ORF">GGQ57_000830</name>
</gene>
<dbReference type="InterPro" id="IPR045963">
    <property type="entry name" value="DUF6383"/>
</dbReference>
<organism evidence="3 4">
    <name type="scientific">Parabacteroides faecis</name>
    <dbReference type="NCBI Taxonomy" id="1217282"/>
    <lineage>
        <taxon>Bacteria</taxon>
        <taxon>Pseudomonadati</taxon>
        <taxon>Bacteroidota</taxon>
        <taxon>Bacteroidia</taxon>
        <taxon>Bacteroidales</taxon>
        <taxon>Tannerellaceae</taxon>
        <taxon>Parabacteroides</taxon>
    </lineage>
</organism>
<dbReference type="Proteomes" id="UP000533637">
    <property type="component" value="Unassembled WGS sequence"/>
</dbReference>
<evidence type="ECO:0000256" key="1">
    <source>
        <dbReference type="SAM" id="SignalP"/>
    </source>
</evidence>
<dbReference type="Pfam" id="PF19910">
    <property type="entry name" value="DUF6383"/>
    <property type="match status" value="1"/>
</dbReference>
<comment type="caution">
    <text evidence="3">The sequence shown here is derived from an EMBL/GenBank/DDBJ whole genome shotgun (WGS) entry which is preliminary data.</text>
</comment>
<keyword evidence="4" id="KW-1185">Reference proteome</keyword>
<dbReference type="RefSeq" id="WP_122376403.1">
    <property type="nucleotide sequence ID" value="NZ_BMPB01000022.1"/>
</dbReference>
<proteinExistence type="predicted"/>
<protein>
    <recommendedName>
        <fullName evidence="2">DUF6383 domain-containing protein</fullName>
    </recommendedName>
</protein>
<name>A0ABR6KHG9_9BACT</name>
<accession>A0ABR6KHG9</accession>
<reference evidence="3 4" key="1">
    <citation type="submission" date="2020-08" db="EMBL/GenBank/DDBJ databases">
        <title>Genomic Encyclopedia of Type Strains, Phase IV (KMG-IV): sequencing the most valuable type-strain genomes for metagenomic binning, comparative biology and taxonomic classification.</title>
        <authorList>
            <person name="Goeker M."/>
        </authorList>
    </citation>
    <scope>NUCLEOTIDE SEQUENCE [LARGE SCALE GENOMIC DNA]</scope>
    <source>
        <strain evidence="3 4">DSM 102983</strain>
    </source>
</reference>
<feature type="signal peptide" evidence="1">
    <location>
        <begin position="1"/>
        <end position="22"/>
    </location>
</feature>